<keyword evidence="3" id="KW-1185">Reference proteome</keyword>
<dbReference type="EMBL" id="CP001348">
    <property type="protein sequence ID" value="ACL77072.1"/>
    <property type="molecule type" value="Genomic_DNA"/>
</dbReference>
<dbReference type="eggNOG" id="COG2064">
    <property type="taxonomic scope" value="Bacteria"/>
</dbReference>
<accession>B8I7K1</accession>
<organism evidence="2 3">
    <name type="scientific">Ruminiclostridium cellulolyticum (strain ATCC 35319 / DSM 5812 / JCM 6584 / H10)</name>
    <name type="common">Clostridium cellulolyticum</name>
    <dbReference type="NCBI Taxonomy" id="394503"/>
    <lineage>
        <taxon>Bacteria</taxon>
        <taxon>Bacillati</taxon>
        <taxon>Bacillota</taxon>
        <taxon>Clostridia</taxon>
        <taxon>Eubacteriales</taxon>
        <taxon>Oscillospiraceae</taxon>
        <taxon>Ruminiclostridium</taxon>
    </lineage>
</organism>
<feature type="transmembrane region" description="Helical" evidence="1">
    <location>
        <begin position="102"/>
        <end position="128"/>
    </location>
</feature>
<name>B8I7K1_RUMCH</name>
<dbReference type="KEGG" id="cce:Ccel_2774"/>
<keyword evidence="1" id="KW-1133">Transmembrane helix</keyword>
<dbReference type="STRING" id="394503.Ccel_2774"/>
<dbReference type="RefSeq" id="WP_015926144.1">
    <property type="nucleotide sequence ID" value="NC_011898.1"/>
</dbReference>
<evidence type="ECO:0008006" key="4">
    <source>
        <dbReference type="Google" id="ProtNLM"/>
    </source>
</evidence>
<dbReference type="Proteomes" id="UP000001349">
    <property type="component" value="Chromosome"/>
</dbReference>
<feature type="transmembrane region" description="Helical" evidence="1">
    <location>
        <begin position="261"/>
        <end position="283"/>
    </location>
</feature>
<dbReference type="HOGENOM" id="CLU_1018208_0_0_9"/>
<evidence type="ECO:0000313" key="3">
    <source>
        <dbReference type="Proteomes" id="UP000001349"/>
    </source>
</evidence>
<keyword evidence="1" id="KW-0472">Membrane</keyword>
<protein>
    <recommendedName>
        <fullName evidence="4">Secretion protein F</fullName>
    </recommendedName>
</protein>
<sequence precursor="true">MIILLILFTALLTIGLFLIFADILKLPTMKAAKAMLNTGKKSKRVSQIIETYLMTWAVKLSKIIYMDEYRKSRMSNVLKAADISMTPEVYTAYAIVKAGAALMGVIPCLLVFPLFSSVFVILAVLIYFKEFKKADEKLKFKREQIESELPRFAATIEQSLKSNRDVLAMLESYKKNAGVAFRRELDILTADMRSSGYEAALTRFEARMNSSRLSDVVRGLVGVLRGDDGTVYFQMLGHDFKTLELHRLKGEAKKIPPKIRIFSFVMLMCFMFTYLVIIAYEILKSLGGMF</sequence>
<gene>
    <name evidence="2" type="ordered locus">Ccel_2774</name>
</gene>
<dbReference type="AlphaFoldDB" id="B8I7K1"/>
<evidence type="ECO:0000313" key="2">
    <source>
        <dbReference type="EMBL" id="ACL77072.1"/>
    </source>
</evidence>
<keyword evidence="1" id="KW-0812">Transmembrane</keyword>
<evidence type="ECO:0000256" key="1">
    <source>
        <dbReference type="SAM" id="Phobius"/>
    </source>
</evidence>
<proteinExistence type="predicted"/>
<dbReference type="OrthoDB" id="9786505at2"/>
<reference evidence="2 3" key="1">
    <citation type="submission" date="2009-01" db="EMBL/GenBank/DDBJ databases">
        <title>Complete sequence of Clostridium cellulolyticum H10.</title>
        <authorList>
            <consortium name="US DOE Joint Genome Institute"/>
            <person name="Lucas S."/>
            <person name="Copeland A."/>
            <person name="Lapidus A."/>
            <person name="Glavina del Rio T."/>
            <person name="Dalin E."/>
            <person name="Tice H."/>
            <person name="Bruce D."/>
            <person name="Goodwin L."/>
            <person name="Pitluck S."/>
            <person name="Chertkov O."/>
            <person name="Saunders E."/>
            <person name="Brettin T."/>
            <person name="Detter J.C."/>
            <person name="Han C."/>
            <person name="Larimer F."/>
            <person name="Land M."/>
            <person name="Hauser L."/>
            <person name="Kyrpides N."/>
            <person name="Ivanova N."/>
            <person name="Zhou J."/>
            <person name="Richardson P."/>
        </authorList>
    </citation>
    <scope>NUCLEOTIDE SEQUENCE [LARGE SCALE GENOMIC DNA]</scope>
    <source>
        <strain evidence="3">ATCC 35319 / DSM 5812 / JCM 6584 / H10</strain>
    </source>
</reference>